<sequence length="89" mass="10456">MSLDKRTKDEILKRFQLHEKDTGSADVQIAILSEKITEMSEHCKKNAKDRSARLALLKLVAARRRLLEYLNSTDTKRYRSLISRLNLRR</sequence>
<dbReference type="PANTHER" id="PTHR23321:SF26">
    <property type="entry name" value="SMALL RIBOSOMAL SUBUNIT PROTEIN US15M"/>
    <property type="match status" value="1"/>
</dbReference>
<comment type="function">
    <text evidence="4">One of the primary rRNA binding proteins, it binds directly to 16S rRNA where it helps nucleate assembly of the platform of the 30S subunit by binding and bridging several RNA helices of the 16S rRNA.</text>
</comment>
<dbReference type="Gene3D" id="6.10.250.3130">
    <property type="match status" value="1"/>
</dbReference>
<evidence type="ECO:0000256" key="3">
    <source>
        <dbReference type="ARBA" id="ARBA00064542"/>
    </source>
</evidence>
<evidence type="ECO:0000256" key="5">
    <source>
        <dbReference type="RuleBase" id="RU003919"/>
    </source>
</evidence>
<dbReference type="AlphaFoldDB" id="A0A369KFZ1"/>
<dbReference type="SUPFAM" id="SSF47060">
    <property type="entry name" value="S15/NS1 RNA-binding domain"/>
    <property type="match status" value="1"/>
</dbReference>
<comment type="subunit">
    <text evidence="3 4">Part of the 30S ribosomal subunit. Forms a bridge to the 50S subunit in the 70S ribosome, contacting the 23S rRNA.</text>
</comment>
<protein>
    <recommendedName>
        <fullName evidence="4">Small ribosomal subunit protein uS15</fullName>
    </recommendedName>
</protein>
<evidence type="ECO:0000256" key="1">
    <source>
        <dbReference type="ARBA" id="ARBA00022980"/>
    </source>
</evidence>
<dbReference type="InterPro" id="IPR005290">
    <property type="entry name" value="Ribosomal_uS15_bac-type"/>
</dbReference>
<dbReference type="CDD" id="cd00677">
    <property type="entry name" value="S15_NS1_EPRS_RNA-bind"/>
    <property type="match status" value="1"/>
</dbReference>
<dbReference type="Proteomes" id="UP000253816">
    <property type="component" value="Unassembled WGS sequence"/>
</dbReference>
<dbReference type="InterPro" id="IPR000589">
    <property type="entry name" value="Ribosomal_uS15"/>
</dbReference>
<evidence type="ECO:0000313" key="6">
    <source>
        <dbReference type="EMBL" id="RDB31625.1"/>
    </source>
</evidence>
<dbReference type="GO" id="GO:0019843">
    <property type="term" value="F:rRNA binding"/>
    <property type="evidence" value="ECO:0007669"/>
    <property type="project" value="UniProtKB-UniRule"/>
</dbReference>
<dbReference type="HAMAP" id="MF_01343_B">
    <property type="entry name" value="Ribosomal_uS15_B"/>
    <property type="match status" value="1"/>
</dbReference>
<comment type="similarity">
    <text evidence="4 5">Belongs to the universal ribosomal protein uS15 family.</text>
</comment>
<dbReference type="OrthoDB" id="9799262at2"/>
<evidence type="ECO:0000256" key="2">
    <source>
        <dbReference type="ARBA" id="ARBA00023274"/>
    </source>
</evidence>
<dbReference type="FunFam" id="1.10.287.10:FF:000002">
    <property type="entry name" value="30S ribosomal protein S15"/>
    <property type="match status" value="1"/>
</dbReference>
<dbReference type="GO" id="GO:0003735">
    <property type="term" value="F:structural constituent of ribosome"/>
    <property type="evidence" value="ECO:0007669"/>
    <property type="project" value="InterPro"/>
</dbReference>
<proteinExistence type="inferred from homology"/>
<comment type="caution">
    <text evidence="6">The sequence shown here is derived from an EMBL/GenBank/DDBJ whole genome shotgun (WGS) entry which is preliminary data.</text>
</comment>
<dbReference type="EMBL" id="QQBG01000010">
    <property type="protein sequence ID" value="RDB31625.1"/>
    <property type="molecule type" value="Genomic_DNA"/>
</dbReference>
<dbReference type="Pfam" id="PF00312">
    <property type="entry name" value="Ribosomal_S15"/>
    <property type="match status" value="1"/>
</dbReference>
<comment type="function">
    <text evidence="4">Forms an intersubunit bridge (bridge B4) with the 23S rRNA of the 50S subunit in the ribosome.</text>
</comment>
<evidence type="ECO:0000313" key="7">
    <source>
        <dbReference type="Proteomes" id="UP000253816"/>
    </source>
</evidence>
<dbReference type="SMART" id="SM01387">
    <property type="entry name" value="Ribosomal_S15"/>
    <property type="match status" value="1"/>
</dbReference>
<keyword evidence="4" id="KW-0699">rRNA-binding</keyword>
<keyword evidence="1 4" id="KW-0689">Ribosomal protein</keyword>
<accession>A0A369KFZ1</accession>
<dbReference type="GO" id="GO:0006412">
    <property type="term" value="P:translation"/>
    <property type="evidence" value="ECO:0007669"/>
    <property type="project" value="UniProtKB-UniRule"/>
</dbReference>
<keyword evidence="4" id="KW-0694">RNA-binding</keyword>
<organism evidence="6 7">
    <name type="scientific">Candidatus Similichlamydia laticola</name>
    <dbReference type="NCBI Taxonomy" id="2170265"/>
    <lineage>
        <taxon>Bacteria</taxon>
        <taxon>Pseudomonadati</taxon>
        <taxon>Chlamydiota</taxon>
        <taxon>Chlamydiia</taxon>
        <taxon>Parachlamydiales</taxon>
        <taxon>Candidatus Parilichlamydiaceae</taxon>
        <taxon>Candidatus Similichlamydia</taxon>
    </lineage>
</organism>
<name>A0A369KFZ1_9BACT</name>
<dbReference type="Gene3D" id="1.10.287.10">
    <property type="entry name" value="S15/NS1, RNA-binding"/>
    <property type="match status" value="1"/>
</dbReference>
<gene>
    <name evidence="4" type="primary">rpsO</name>
    <name evidence="6" type="ORF">HAT2_00236</name>
</gene>
<dbReference type="GO" id="GO:0022627">
    <property type="term" value="C:cytosolic small ribosomal subunit"/>
    <property type="evidence" value="ECO:0007669"/>
    <property type="project" value="TreeGrafter"/>
</dbReference>
<reference evidence="6 7" key="1">
    <citation type="submission" date="2018-07" db="EMBL/GenBank/DDBJ databases">
        <title>Comparative genomics of the Candidatus Parilichlamydiaceae reveals evidence of convergent evolution and genome reduction in the phylum Chlamydiae.</title>
        <authorList>
            <person name="Taylor-Brown A."/>
            <person name="Polkinghorne A."/>
        </authorList>
    </citation>
    <scope>NUCLEOTIDE SEQUENCE [LARGE SCALE GENOMIC DNA]</scope>
    <source>
        <strain evidence="6 7">Hat2</strain>
    </source>
</reference>
<dbReference type="RefSeq" id="WP_114544200.1">
    <property type="nucleotide sequence ID" value="NZ_QQBG01000010.1"/>
</dbReference>
<dbReference type="PANTHER" id="PTHR23321">
    <property type="entry name" value="RIBOSOMAL PROTEIN S15, BACTERIAL AND ORGANELLAR"/>
    <property type="match status" value="1"/>
</dbReference>
<dbReference type="InterPro" id="IPR009068">
    <property type="entry name" value="uS15_NS1_RNA-bd_sf"/>
</dbReference>
<keyword evidence="7" id="KW-1185">Reference proteome</keyword>
<evidence type="ECO:0000256" key="4">
    <source>
        <dbReference type="HAMAP-Rule" id="MF_01343"/>
    </source>
</evidence>
<dbReference type="NCBIfam" id="TIGR00952">
    <property type="entry name" value="S15_bact"/>
    <property type="match status" value="1"/>
</dbReference>
<keyword evidence="2 4" id="KW-0687">Ribonucleoprotein</keyword>